<evidence type="ECO:0000313" key="2">
    <source>
        <dbReference type="Proteomes" id="UP001447188"/>
    </source>
</evidence>
<proteinExistence type="predicted"/>
<comment type="caution">
    <text evidence="1">The sequence shown here is derived from an EMBL/GenBank/DDBJ whole genome shotgun (WGS) entry which is preliminary data.</text>
</comment>
<accession>A0ABR3GK36</accession>
<name>A0ABR3GK36_9PEZI</name>
<keyword evidence="2" id="KW-1185">Reference proteome</keyword>
<dbReference type="EMBL" id="JBBBZM010000053">
    <property type="protein sequence ID" value="KAL0636307.1"/>
    <property type="molecule type" value="Genomic_DNA"/>
</dbReference>
<dbReference type="Proteomes" id="UP001447188">
    <property type="component" value="Unassembled WGS sequence"/>
</dbReference>
<organism evidence="1 2">
    <name type="scientific">Discina gigas</name>
    <dbReference type="NCBI Taxonomy" id="1032678"/>
    <lineage>
        <taxon>Eukaryota</taxon>
        <taxon>Fungi</taxon>
        <taxon>Dikarya</taxon>
        <taxon>Ascomycota</taxon>
        <taxon>Pezizomycotina</taxon>
        <taxon>Pezizomycetes</taxon>
        <taxon>Pezizales</taxon>
        <taxon>Discinaceae</taxon>
        <taxon>Discina</taxon>
    </lineage>
</organism>
<evidence type="ECO:0000313" key="1">
    <source>
        <dbReference type="EMBL" id="KAL0636307.1"/>
    </source>
</evidence>
<gene>
    <name evidence="1" type="ORF">Q9L58_004764</name>
</gene>
<reference evidence="1 2" key="1">
    <citation type="submission" date="2024-02" db="EMBL/GenBank/DDBJ databases">
        <title>Discinaceae phylogenomics.</title>
        <authorList>
            <person name="Dirks A.C."/>
            <person name="James T.Y."/>
        </authorList>
    </citation>
    <scope>NUCLEOTIDE SEQUENCE [LARGE SCALE GENOMIC DNA]</scope>
    <source>
        <strain evidence="1 2">ACD0624</strain>
    </source>
</reference>
<protein>
    <submittedName>
        <fullName evidence="1">Uncharacterized protein</fullName>
    </submittedName>
</protein>
<sequence length="175" mass="19356">MSSAASPPPPPPPLQQLTTYARLPLCKHCKTNQSLDYTSLKRQFIAALYAYHTAKRLIDIANRRLSQLPFGRRFALVYTVQDGQMWAELAGESGWVNWHVYFVGVVKAAEYAMTRTCSCLGCQFGRRMGQARMAVVLGEAVKGRGERGVFGEGVEMLLDDAVRVAEVMVEAGEVV</sequence>